<comment type="caution">
    <text evidence="1">The sequence shown here is derived from an EMBL/GenBank/DDBJ whole genome shotgun (WGS) entry which is preliminary data.</text>
</comment>
<gene>
    <name evidence="1" type="ORF">FYJ60_05930</name>
</gene>
<organism evidence="1 2">
    <name type="scientific">Bilifractor porci</name>
    <dbReference type="NCBI Taxonomy" id="2606636"/>
    <lineage>
        <taxon>Bacteria</taxon>
        <taxon>Bacillati</taxon>
        <taxon>Bacillota</taxon>
        <taxon>Clostridia</taxon>
        <taxon>Lachnospirales</taxon>
        <taxon>Lachnospiraceae</taxon>
        <taxon>Bilifractor</taxon>
    </lineage>
</organism>
<dbReference type="EMBL" id="VUMV01000003">
    <property type="protein sequence ID" value="MST81852.1"/>
    <property type="molecule type" value="Genomic_DNA"/>
</dbReference>
<accession>A0A7X2P7W0</accession>
<evidence type="ECO:0000313" key="1">
    <source>
        <dbReference type="EMBL" id="MST81852.1"/>
    </source>
</evidence>
<dbReference type="AlphaFoldDB" id="A0A7X2P7W0"/>
<keyword evidence="2" id="KW-1185">Reference proteome</keyword>
<reference evidence="1 2" key="1">
    <citation type="submission" date="2019-08" db="EMBL/GenBank/DDBJ databases">
        <title>In-depth cultivation of the pig gut microbiome towards novel bacterial diversity and tailored functional studies.</title>
        <authorList>
            <person name="Wylensek D."/>
            <person name="Hitch T.C.A."/>
            <person name="Clavel T."/>
        </authorList>
    </citation>
    <scope>NUCLEOTIDE SEQUENCE [LARGE SCALE GENOMIC DNA]</scope>
    <source>
        <strain evidence="1 2">Oil+RF-744-WCA-WT-13</strain>
    </source>
</reference>
<sequence>MDYSILFEGFPYLPEKNLDFFFFCNNPTEYHKRFRASRQMRKLSLFFRIFGCAAASRCRQGGQALISALVFGHADASRQQMPLDEPPVWNENMRIEERLKVPSEKEENI</sequence>
<proteinExistence type="predicted"/>
<evidence type="ECO:0000313" key="2">
    <source>
        <dbReference type="Proteomes" id="UP000466864"/>
    </source>
</evidence>
<dbReference type="RefSeq" id="WP_154457758.1">
    <property type="nucleotide sequence ID" value="NZ_VUMV01000003.1"/>
</dbReference>
<name>A0A7X2P7W0_9FIRM</name>
<dbReference type="Proteomes" id="UP000466864">
    <property type="component" value="Unassembled WGS sequence"/>
</dbReference>
<protein>
    <submittedName>
        <fullName evidence="1">Uncharacterized protein</fullName>
    </submittedName>
</protein>